<accession>A0ABS0ETS2</accession>
<comment type="caution">
    <text evidence="3">The sequence shown here is derived from an EMBL/GenBank/DDBJ whole genome shotgun (WGS) entry which is preliminary data.</text>
</comment>
<dbReference type="SUPFAM" id="SSF47413">
    <property type="entry name" value="lambda repressor-like DNA-binding domains"/>
    <property type="match status" value="1"/>
</dbReference>
<dbReference type="EMBL" id="JADOEL010000002">
    <property type="protein sequence ID" value="MBF8176578.1"/>
    <property type="molecule type" value="Genomic_DNA"/>
</dbReference>
<dbReference type="InterPro" id="IPR001387">
    <property type="entry name" value="Cro/C1-type_HTH"/>
</dbReference>
<gene>
    <name evidence="3" type="ORF">IXC47_02655</name>
</gene>
<feature type="transmembrane region" description="Helical" evidence="1">
    <location>
        <begin position="137"/>
        <end position="154"/>
    </location>
</feature>
<proteinExistence type="predicted"/>
<keyword evidence="1" id="KW-0812">Transmembrane</keyword>
<dbReference type="CDD" id="cd00093">
    <property type="entry name" value="HTH_XRE"/>
    <property type="match status" value="1"/>
</dbReference>
<dbReference type="PROSITE" id="PS50943">
    <property type="entry name" value="HTH_CROC1"/>
    <property type="match status" value="1"/>
</dbReference>
<dbReference type="InterPro" id="IPR050400">
    <property type="entry name" value="Bact_Cytoskel_RodZ"/>
</dbReference>
<dbReference type="InterPro" id="IPR010982">
    <property type="entry name" value="Lambda_DNA-bd_dom_sf"/>
</dbReference>
<sequence>MSNDVPVNETMNDAVPEPAQEAVQPEPVISAGTQLAALREERGWTVEQVANQLNLASRQIQALEEDNYAALPGMVIVRGFIRSYAKVLRVDPAPILAAIKEDKAEPAILPPERSPLSASFSETKLLSSNSRGLNSKVVLGGGILVVLGLLAYAGQHMGWLSHSTLGSPAKVEEKLAPIELSDTPAGAVVEVPPPIEITETSVAESKPAEVKPVEAAKPAAEPVAVAAKPTAPAATAPVSAAPAAVAATTPAAPAATPVVKPAPVAAVAKPVVPVDSKNALAINVREDSWVEIKGADNNVLLSRLLKAGSSEAVAVTGPVSVVIGNAAGVDVTLRGAPVDVVTGNSSNVARLNLK</sequence>
<protein>
    <submittedName>
        <fullName evidence="3">Helix-turn-helix domain-containing protein</fullName>
    </submittedName>
</protein>
<dbReference type="Proteomes" id="UP000657372">
    <property type="component" value="Unassembled WGS sequence"/>
</dbReference>
<evidence type="ECO:0000259" key="2">
    <source>
        <dbReference type="PROSITE" id="PS50943"/>
    </source>
</evidence>
<dbReference type="Pfam" id="PF13464">
    <property type="entry name" value="RodZ_C"/>
    <property type="match status" value="1"/>
</dbReference>
<evidence type="ECO:0000256" key="1">
    <source>
        <dbReference type="SAM" id="Phobius"/>
    </source>
</evidence>
<dbReference type="Gene3D" id="1.10.260.40">
    <property type="entry name" value="lambda repressor-like DNA-binding domains"/>
    <property type="match status" value="1"/>
</dbReference>
<evidence type="ECO:0000313" key="3">
    <source>
        <dbReference type="EMBL" id="MBF8176578.1"/>
    </source>
</evidence>
<dbReference type="SMART" id="SM00530">
    <property type="entry name" value="HTH_XRE"/>
    <property type="match status" value="1"/>
</dbReference>
<dbReference type="PANTHER" id="PTHR34475">
    <property type="match status" value="1"/>
</dbReference>
<keyword evidence="1" id="KW-1133">Transmembrane helix</keyword>
<name>A0ABS0ETS2_9BURK</name>
<organism evidence="3 4">
    <name type="scientific">Herminiimonas contaminans</name>
    <dbReference type="NCBI Taxonomy" id="1111140"/>
    <lineage>
        <taxon>Bacteria</taxon>
        <taxon>Pseudomonadati</taxon>
        <taxon>Pseudomonadota</taxon>
        <taxon>Betaproteobacteria</taxon>
        <taxon>Burkholderiales</taxon>
        <taxon>Oxalobacteraceae</taxon>
        <taxon>Herminiimonas</taxon>
    </lineage>
</organism>
<dbReference type="RefSeq" id="WP_195874610.1">
    <property type="nucleotide sequence ID" value="NZ_JADOEL010000002.1"/>
</dbReference>
<feature type="domain" description="HTH cro/C1-type" evidence="2">
    <location>
        <begin position="35"/>
        <end position="95"/>
    </location>
</feature>
<reference evidence="3 4" key="1">
    <citation type="submission" date="2020-11" db="EMBL/GenBank/DDBJ databases">
        <title>WGS of Herminiimonas contaminans strain Marseille-Q4544 isolated from planarians Schmidtea mediterranea.</title>
        <authorList>
            <person name="Kangale L."/>
        </authorList>
    </citation>
    <scope>NUCLEOTIDE SEQUENCE [LARGE SCALE GENOMIC DNA]</scope>
    <source>
        <strain evidence="3 4">Marseille-Q4544</strain>
    </source>
</reference>
<keyword evidence="1" id="KW-0472">Membrane</keyword>
<dbReference type="PANTHER" id="PTHR34475:SF1">
    <property type="entry name" value="CYTOSKELETON PROTEIN RODZ"/>
    <property type="match status" value="1"/>
</dbReference>
<dbReference type="Pfam" id="PF13413">
    <property type="entry name" value="HTH_25"/>
    <property type="match status" value="1"/>
</dbReference>
<evidence type="ECO:0000313" key="4">
    <source>
        <dbReference type="Proteomes" id="UP000657372"/>
    </source>
</evidence>
<keyword evidence="4" id="KW-1185">Reference proteome</keyword>
<dbReference type="InterPro" id="IPR025194">
    <property type="entry name" value="RodZ-like_C"/>
</dbReference>